<keyword evidence="1" id="KW-0732">Signal</keyword>
<keyword evidence="3" id="KW-1185">Reference proteome</keyword>
<dbReference type="AlphaFoldDB" id="A0A1E5T161"/>
<proteinExistence type="predicted"/>
<accession>A0A1E5T161</accession>
<dbReference type="PROSITE" id="PS51257">
    <property type="entry name" value="PROKAR_LIPOPROTEIN"/>
    <property type="match status" value="1"/>
</dbReference>
<evidence type="ECO:0000313" key="3">
    <source>
        <dbReference type="Proteomes" id="UP000095552"/>
    </source>
</evidence>
<reference evidence="2 3" key="1">
    <citation type="submission" date="2016-08" db="EMBL/GenBank/DDBJ databases">
        <title>Draft genome of Fabibacter sp. strain SK-8.</title>
        <authorList>
            <person name="Wong S.-K."/>
            <person name="Hamasaki K."/>
            <person name="Yoshizawa S."/>
        </authorList>
    </citation>
    <scope>NUCLEOTIDE SEQUENCE [LARGE SCALE GENOMIC DNA]</scope>
    <source>
        <strain evidence="2 3">SK-8</strain>
    </source>
</reference>
<gene>
    <name evidence="2" type="ORF">BFP71_16895</name>
</gene>
<dbReference type="EMBL" id="MDGQ01000005">
    <property type="protein sequence ID" value="OEK05095.1"/>
    <property type="molecule type" value="Genomic_DNA"/>
</dbReference>
<organism evidence="2 3">
    <name type="scientific">Roseivirga misakiensis</name>
    <dbReference type="NCBI Taxonomy" id="1563681"/>
    <lineage>
        <taxon>Bacteria</taxon>
        <taxon>Pseudomonadati</taxon>
        <taxon>Bacteroidota</taxon>
        <taxon>Cytophagia</taxon>
        <taxon>Cytophagales</taxon>
        <taxon>Roseivirgaceae</taxon>
        <taxon>Roseivirga</taxon>
    </lineage>
</organism>
<feature type="signal peptide" evidence="1">
    <location>
        <begin position="1"/>
        <end position="21"/>
    </location>
</feature>
<protein>
    <submittedName>
        <fullName evidence="2">Uncharacterized protein</fullName>
    </submittedName>
</protein>
<dbReference type="Proteomes" id="UP000095552">
    <property type="component" value="Unassembled WGS sequence"/>
</dbReference>
<evidence type="ECO:0000256" key="1">
    <source>
        <dbReference type="SAM" id="SignalP"/>
    </source>
</evidence>
<feature type="chain" id="PRO_5009185836" evidence="1">
    <location>
        <begin position="22"/>
        <end position="115"/>
    </location>
</feature>
<name>A0A1E5T161_9BACT</name>
<sequence>MMKRIVTYLFALLLFAACAMNAEIAPNNLSENVFGFVKRNIQKNRVELFNDMKEVTKQGLIQFEVYDEAGSLIKVLKNPSDFDQSMEAVFNNSKMMIKSVSVAQMTLPYDLSVNY</sequence>
<evidence type="ECO:0000313" key="2">
    <source>
        <dbReference type="EMBL" id="OEK05095.1"/>
    </source>
</evidence>
<comment type="caution">
    <text evidence="2">The sequence shown here is derived from an EMBL/GenBank/DDBJ whole genome shotgun (WGS) entry which is preliminary data.</text>
</comment>
<dbReference type="RefSeq" id="WP_069836599.1">
    <property type="nucleotide sequence ID" value="NZ_MDGQ01000005.1"/>
</dbReference>
<dbReference type="OrthoDB" id="982145at2"/>